<evidence type="ECO:0000259" key="1">
    <source>
        <dbReference type="Pfam" id="PF12777"/>
    </source>
</evidence>
<dbReference type="GO" id="GO:0045505">
    <property type="term" value="F:dynein intermediate chain binding"/>
    <property type="evidence" value="ECO:0007669"/>
    <property type="project" value="InterPro"/>
</dbReference>
<dbReference type="GO" id="GO:0008569">
    <property type="term" value="F:minus-end-directed microtubule motor activity"/>
    <property type="evidence" value="ECO:0007669"/>
    <property type="project" value="TreeGrafter"/>
</dbReference>
<reference evidence="2" key="2">
    <citation type="submission" date="2025-08" db="UniProtKB">
        <authorList>
            <consortium name="Ensembl"/>
        </authorList>
    </citation>
    <scope>IDENTIFICATION</scope>
</reference>
<name>A0A3P9BFR1_9CICH</name>
<proteinExistence type="predicted"/>
<dbReference type="GO" id="GO:0036126">
    <property type="term" value="C:sperm flagellum"/>
    <property type="evidence" value="ECO:0007669"/>
    <property type="project" value="TreeGrafter"/>
</dbReference>
<accession>A0A3P9BFR1</accession>
<dbReference type="PANTHER" id="PTHR10676">
    <property type="entry name" value="DYNEIN HEAVY CHAIN FAMILY PROTEIN"/>
    <property type="match status" value="1"/>
</dbReference>
<protein>
    <recommendedName>
        <fullName evidence="1">Dynein heavy chain coiled coil stalk domain-containing protein</fullName>
    </recommendedName>
</protein>
<dbReference type="GO" id="GO:0036156">
    <property type="term" value="C:inner dynein arm"/>
    <property type="evidence" value="ECO:0007669"/>
    <property type="project" value="TreeGrafter"/>
</dbReference>
<dbReference type="Proteomes" id="UP000265160">
    <property type="component" value="LG6"/>
</dbReference>
<dbReference type="STRING" id="106582.ENSMZEP00005008754"/>
<dbReference type="Pfam" id="PF12777">
    <property type="entry name" value="MT"/>
    <property type="match status" value="1"/>
</dbReference>
<dbReference type="GeneTree" id="ENSGT00940000167693"/>
<dbReference type="InterPro" id="IPR026983">
    <property type="entry name" value="DHC"/>
</dbReference>
<reference evidence="2" key="3">
    <citation type="submission" date="2025-09" db="UniProtKB">
        <authorList>
            <consortium name="Ensembl"/>
        </authorList>
    </citation>
    <scope>IDENTIFICATION</scope>
</reference>
<keyword evidence="3" id="KW-1185">Reference proteome</keyword>
<dbReference type="InterPro" id="IPR024743">
    <property type="entry name" value="Dynein_HC_stalk"/>
</dbReference>
<evidence type="ECO:0000313" key="3">
    <source>
        <dbReference type="Proteomes" id="UP000265160"/>
    </source>
</evidence>
<dbReference type="Gene3D" id="1.20.920.20">
    <property type="match status" value="1"/>
</dbReference>
<dbReference type="AlphaFoldDB" id="A0A3P9BFR1"/>
<sequence length="438" mass="49317">MAGIHRSAFQYASVLLRNQPFSPQTYMEFIAHFGYLCSLLHKQYQEVSLFSFLYLHCLISCCTYNNTFVKIFLFRFTCNFFPQIKPAFLSGLQILKCLDPSDVEEVRHYRDPPVGVVQVMDAICLLFSHPPGWESAKQLLSQADFFQVGKKCLAANLLQISLIAVLQQLGQIVHSPQFVPEAVREVSKACESLCRWVQAVYEYCCVQQRVLLKQQLEVQAAETRSRLNRAEQRKQEVYSSLEATELHLQLQSKKLLHVLGRDTEVRNQNVPGDALLLAATVSYLGPFGPDTRTELLRKWQTLCQTGSIDINPNDPRTSLFTQLDTVPGSLSPGFPIPVTERLQLPLGQALGMNEWQTEDTLSARLMVKLLLCGYRSTYIQHWPLLVDSQQHLEMNFPNSLIPGIQSAGTIQALSFQDPCCCSEAACVFSPAPAQPAVL</sequence>
<dbReference type="GO" id="GO:0051959">
    <property type="term" value="F:dynein light intermediate chain binding"/>
    <property type="evidence" value="ECO:0007669"/>
    <property type="project" value="InterPro"/>
</dbReference>
<evidence type="ECO:0000313" key="2">
    <source>
        <dbReference type="Ensembl" id="ENSMZEP00005008754.1"/>
    </source>
</evidence>
<dbReference type="Ensembl" id="ENSMZET00005009094.1">
    <property type="protein sequence ID" value="ENSMZEP00005008754.1"/>
    <property type="gene ID" value="ENSMZEG00005006648.1"/>
</dbReference>
<reference evidence="2 3" key="1">
    <citation type="journal article" date="2014" name="Nature">
        <title>The genomic substrate for adaptive radiation in African cichlid fish.</title>
        <authorList>
            <person name="Brawand D."/>
            <person name="Wagner C.E."/>
            <person name="Li Y.I."/>
            <person name="Malinsky M."/>
            <person name="Keller I."/>
            <person name="Fan S."/>
            <person name="Simakov O."/>
            <person name="Ng A.Y."/>
            <person name="Lim Z.W."/>
            <person name="Bezault E."/>
            <person name="Turner-Maier J."/>
            <person name="Johnson J."/>
            <person name="Alcazar R."/>
            <person name="Noh H.J."/>
            <person name="Russell P."/>
            <person name="Aken B."/>
            <person name="Alfoldi J."/>
            <person name="Amemiya C."/>
            <person name="Azzouzi N."/>
            <person name="Baroiller J.F."/>
            <person name="Barloy-Hubler F."/>
            <person name="Berlin A."/>
            <person name="Bloomquist R."/>
            <person name="Carleton K.L."/>
            <person name="Conte M.A."/>
            <person name="D'Cotta H."/>
            <person name="Eshel O."/>
            <person name="Gaffney L."/>
            <person name="Galibert F."/>
            <person name="Gante H.F."/>
            <person name="Gnerre S."/>
            <person name="Greuter L."/>
            <person name="Guyon R."/>
            <person name="Haddad N.S."/>
            <person name="Haerty W."/>
            <person name="Harris R.M."/>
            <person name="Hofmann H.A."/>
            <person name="Hourlier T."/>
            <person name="Hulata G."/>
            <person name="Jaffe D.B."/>
            <person name="Lara M."/>
            <person name="Lee A.P."/>
            <person name="MacCallum I."/>
            <person name="Mwaiko S."/>
            <person name="Nikaido M."/>
            <person name="Nishihara H."/>
            <person name="Ozouf-Costaz C."/>
            <person name="Penman D.J."/>
            <person name="Przybylski D."/>
            <person name="Rakotomanga M."/>
            <person name="Renn S.C.P."/>
            <person name="Ribeiro F.J."/>
            <person name="Ron M."/>
            <person name="Salzburger W."/>
            <person name="Sanchez-Pulido L."/>
            <person name="Santos M.E."/>
            <person name="Searle S."/>
            <person name="Sharpe T."/>
            <person name="Swofford R."/>
            <person name="Tan F.J."/>
            <person name="Williams L."/>
            <person name="Young S."/>
            <person name="Yin S."/>
            <person name="Okada N."/>
            <person name="Kocher T.D."/>
            <person name="Miska E.A."/>
            <person name="Lander E.S."/>
            <person name="Venkatesh B."/>
            <person name="Fernald R.D."/>
            <person name="Meyer A."/>
            <person name="Ponting C.P."/>
            <person name="Streelman J.T."/>
            <person name="Lindblad-Toh K."/>
            <person name="Seehausen O."/>
            <person name="Di Palma F."/>
        </authorList>
    </citation>
    <scope>NUCLEOTIDE SEQUENCE</scope>
</reference>
<feature type="domain" description="Dynein heavy chain coiled coil stalk" evidence="1">
    <location>
        <begin position="84"/>
        <end position="228"/>
    </location>
</feature>
<organism evidence="2 3">
    <name type="scientific">Maylandia zebra</name>
    <name type="common">zebra mbuna</name>
    <dbReference type="NCBI Taxonomy" id="106582"/>
    <lineage>
        <taxon>Eukaryota</taxon>
        <taxon>Metazoa</taxon>
        <taxon>Chordata</taxon>
        <taxon>Craniata</taxon>
        <taxon>Vertebrata</taxon>
        <taxon>Euteleostomi</taxon>
        <taxon>Actinopterygii</taxon>
        <taxon>Neopterygii</taxon>
        <taxon>Teleostei</taxon>
        <taxon>Neoteleostei</taxon>
        <taxon>Acanthomorphata</taxon>
        <taxon>Ovalentaria</taxon>
        <taxon>Cichlomorphae</taxon>
        <taxon>Cichliformes</taxon>
        <taxon>Cichlidae</taxon>
        <taxon>African cichlids</taxon>
        <taxon>Pseudocrenilabrinae</taxon>
        <taxon>Haplochromini</taxon>
        <taxon>Maylandia</taxon>
        <taxon>Maylandia zebra complex</taxon>
    </lineage>
</organism>
<dbReference type="GO" id="GO:0030317">
    <property type="term" value="P:flagellated sperm motility"/>
    <property type="evidence" value="ECO:0007669"/>
    <property type="project" value="TreeGrafter"/>
</dbReference>
<dbReference type="PANTHER" id="PTHR10676:SF359">
    <property type="entry name" value="DYNEIN HEAVY CHAIN DOMAIN-CONTAINING PROTEIN 1"/>
    <property type="match status" value="1"/>
</dbReference>